<feature type="compositionally biased region" description="Polar residues" evidence="2">
    <location>
        <begin position="383"/>
        <end position="412"/>
    </location>
</feature>
<feature type="region of interest" description="Disordered" evidence="2">
    <location>
        <begin position="322"/>
        <end position="421"/>
    </location>
</feature>
<accession>A0AAD4TI78</accession>
<dbReference type="PANTHER" id="PTHR44376:SF9">
    <property type="entry name" value="TRANSCRIPTIONAL COREPRESSOR LEUNIG_HOMOLOG"/>
    <property type="match status" value="1"/>
</dbReference>
<feature type="repeat" description="WD" evidence="1">
    <location>
        <begin position="546"/>
        <end position="578"/>
    </location>
</feature>
<gene>
    <name evidence="3" type="ORF">MKW98_008314</name>
</gene>
<dbReference type="PROSITE" id="PS50896">
    <property type="entry name" value="LISH"/>
    <property type="match status" value="1"/>
</dbReference>
<dbReference type="SMART" id="SM00320">
    <property type="entry name" value="WD40"/>
    <property type="match status" value="7"/>
</dbReference>
<comment type="caution">
    <text evidence="3">The sequence shown here is derived from an EMBL/GenBank/DDBJ whole genome shotgun (WGS) entry which is preliminary data.</text>
</comment>
<proteinExistence type="predicted"/>
<dbReference type="CDD" id="cd00200">
    <property type="entry name" value="WD40"/>
    <property type="match status" value="1"/>
</dbReference>
<evidence type="ECO:0000313" key="3">
    <source>
        <dbReference type="EMBL" id="KAI3957840.1"/>
    </source>
</evidence>
<dbReference type="SUPFAM" id="SSF50978">
    <property type="entry name" value="WD40 repeat-like"/>
    <property type="match status" value="1"/>
</dbReference>
<evidence type="ECO:0000313" key="4">
    <source>
        <dbReference type="Proteomes" id="UP001202328"/>
    </source>
</evidence>
<name>A0AAD4TI78_9MAGN</name>
<dbReference type="PROSITE" id="PS50082">
    <property type="entry name" value="WD_REPEATS_2"/>
    <property type="match status" value="5"/>
</dbReference>
<organism evidence="3 4">
    <name type="scientific">Papaver atlanticum</name>
    <dbReference type="NCBI Taxonomy" id="357466"/>
    <lineage>
        <taxon>Eukaryota</taxon>
        <taxon>Viridiplantae</taxon>
        <taxon>Streptophyta</taxon>
        <taxon>Embryophyta</taxon>
        <taxon>Tracheophyta</taxon>
        <taxon>Spermatophyta</taxon>
        <taxon>Magnoliopsida</taxon>
        <taxon>Ranunculales</taxon>
        <taxon>Papaveraceae</taxon>
        <taxon>Papaveroideae</taxon>
        <taxon>Papaver</taxon>
    </lineage>
</organism>
<dbReference type="InterPro" id="IPR006594">
    <property type="entry name" value="LisH"/>
</dbReference>
<dbReference type="InterPro" id="IPR044716">
    <property type="entry name" value="LEUNIG-like"/>
</dbReference>
<dbReference type="AlphaFoldDB" id="A0AAD4TI78"/>
<feature type="compositionally biased region" description="Low complexity" evidence="2">
    <location>
        <begin position="357"/>
        <end position="375"/>
    </location>
</feature>
<reference evidence="3" key="1">
    <citation type="submission" date="2022-04" db="EMBL/GenBank/DDBJ databases">
        <title>A functionally conserved STORR gene fusion in Papaver species that diverged 16.8 million years ago.</title>
        <authorList>
            <person name="Catania T."/>
        </authorList>
    </citation>
    <scope>NUCLEOTIDE SEQUENCE</scope>
    <source>
        <strain evidence="3">S-188037</strain>
    </source>
</reference>
<sequence length="785" mass="85452">MAQSNWEADKMLDVYIYDYLLKRNLHASAKAFMTEGKVAADPVAIDAPGGFLFEWWSVFWDIFIARTNEKHSEVAAAYIETQQIKAREHQQQLHMQQLQLMQQRHAQLQRRDGNHPSIGGPVNAINSEGMLGQSTASVLAAKMYEERMKHPHSMDSETSPQLIDASRMALLKSATNHPGQLVQGNPGSVSAALQQIQARTQQTTDIKGEINLGVNQRSLPMDPSSIYGQGSMQSKSGLGGAAGLNQGVSGLPLKGWPLTNQIIPGSLGSQVQKTPFIQAPNQFQLLTPHQQQQLLAQAQAQGNLGSSQNYGDMDSRRYRVLPRGNMNSKDSQPTGNDGSIGSPMQASSPKMKMTHVQQSSSQQLTDQLQPQQLQQNNRKRKQTTSSGPANSTGTGNTVGPSNSQPSTPSTHTPGDGVPMAANLQHVNSMPKSLMMYGPDGTGGLASSSNQLEDMELGSLDDNVESFLSQDDGDGRDLFGSLKRSPIEHNTESSKGFSFGEVGCIRTSNSKVGCCHFSSDGKLLASAGHERKAVLWNMDTLQTESAPEEHTLLISDIRFRPNSTQFATSSFDRSIRLWNAADPTYSLGQYTGHSANVTSLDFHPKKTEIFCSCDANGEIRYWNINQSACSRVSKGATEQVRFQPRIGHLLAAAAERVVSIYDVETDRQTHALQGHSGPVRSICWDANGDYLASVSEDSVRVWSLNSGECIHELSSNGNKFHSSVFHPSYSTLLVVGGYQTLELWNMAENKSMTIPAHDGQIAALAQSPVTGMVASASHDKSVKLWK</sequence>
<feature type="repeat" description="WD" evidence="1">
    <location>
        <begin position="671"/>
        <end position="711"/>
    </location>
</feature>
<protein>
    <submittedName>
        <fullName evidence="3">Uncharacterized protein</fullName>
    </submittedName>
</protein>
<dbReference type="EMBL" id="JAJJMB010001204">
    <property type="protein sequence ID" value="KAI3957840.1"/>
    <property type="molecule type" value="Genomic_DNA"/>
</dbReference>
<evidence type="ECO:0000256" key="1">
    <source>
        <dbReference type="PROSITE-ProRule" id="PRU00221"/>
    </source>
</evidence>
<dbReference type="Pfam" id="PF08513">
    <property type="entry name" value="LisH"/>
    <property type="match status" value="1"/>
</dbReference>
<evidence type="ECO:0000256" key="2">
    <source>
        <dbReference type="SAM" id="MobiDB-lite"/>
    </source>
</evidence>
<dbReference type="Pfam" id="PF00400">
    <property type="entry name" value="WD40"/>
    <property type="match status" value="5"/>
</dbReference>
<feature type="repeat" description="WD" evidence="1">
    <location>
        <begin position="589"/>
        <end position="631"/>
    </location>
</feature>
<dbReference type="Proteomes" id="UP001202328">
    <property type="component" value="Unassembled WGS sequence"/>
</dbReference>
<dbReference type="InterPro" id="IPR015943">
    <property type="entry name" value="WD40/YVTN_repeat-like_dom_sf"/>
</dbReference>
<feature type="repeat" description="WD" evidence="1">
    <location>
        <begin position="504"/>
        <end position="545"/>
    </location>
</feature>
<keyword evidence="1" id="KW-0853">WD repeat</keyword>
<dbReference type="InterPro" id="IPR036322">
    <property type="entry name" value="WD40_repeat_dom_sf"/>
</dbReference>
<keyword evidence="4" id="KW-1185">Reference proteome</keyword>
<dbReference type="GO" id="GO:0003714">
    <property type="term" value="F:transcription corepressor activity"/>
    <property type="evidence" value="ECO:0007669"/>
    <property type="project" value="InterPro"/>
</dbReference>
<dbReference type="PANTHER" id="PTHR44376">
    <property type="entry name" value="TRANSCRIPTIONAL REGULATOR OF FILAMENTOUS GROWTH FLO8"/>
    <property type="match status" value="1"/>
</dbReference>
<dbReference type="Gene3D" id="2.130.10.10">
    <property type="entry name" value="YVTN repeat-like/Quinoprotein amine dehydrogenase"/>
    <property type="match status" value="2"/>
</dbReference>
<dbReference type="InterPro" id="IPR001680">
    <property type="entry name" value="WD40_rpt"/>
</dbReference>
<feature type="compositionally biased region" description="Polar residues" evidence="2">
    <location>
        <begin position="325"/>
        <end position="348"/>
    </location>
</feature>
<feature type="repeat" description="WD" evidence="1">
    <location>
        <begin position="753"/>
        <end position="785"/>
    </location>
</feature>
<dbReference type="PROSITE" id="PS50294">
    <property type="entry name" value="WD_REPEATS_REGION"/>
    <property type="match status" value="3"/>
</dbReference>